<comment type="similarity">
    <text evidence="9 10">Belongs to the TrpA family.</text>
</comment>
<evidence type="ECO:0000256" key="7">
    <source>
        <dbReference type="ARBA" id="ARBA00023239"/>
    </source>
</evidence>
<evidence type="ECO:0000256" key="8">
    <source>
        <dbReference type="ARBA" id="ARBA00049047"/>
    </source>
</evidence>
<keyword evidence="6 9" id="KW-0057">Aromatic amino acid biosynthesis</keyword>
<dbReference type="InterPro" id="IPR018204">
    <property type="entry name" value="Trp_synthase_alpha_AS"/>
</dbReference>
<dbReference type="GO" id="GO:0005829">
    <property type="term" value="C:cytosol"/>
    <property type="evidence" value="ECO:0007669"/>
    <property type="project" value="TreeGrafter"/>
</dbReference>
<feature type="active site" description="Proton acceptor" evidence="9">
    <location>
        <position position="61"/>
    </location>
</feature>
<dbReference type="PROSITE" id="PS00167">
    <property type="entry name" value="TRP_SYNTHASE_ALPHA"/>
    <property type="match status" value="1"/>
</dbReference>
<keyword evidence="7 9" id="KW-0456">Lyase</keyword>
<evidence type="ECO:0000313" key="11">
    <source>
        <dbReference type="EMBL" id="VAX76513.1"/>
    </source>
</evidence>
<sequence length="271" mass="30858">MKSRYKFLFQNLSLNNENCFIPFVVLGDPSIQVSLKIIDLLINNGADALELGIPFTDPIADGLIIQNSHIRALRNKITLQQCFNMINIIRNKHTNIPIGLLTYSNLVFCRKIPVFYSLCKSNGIDSVLIADLPLEESLPFRKNANKNNVSSVFICPPNSDINFIKKIIKHSKSYIYLVSRPGITGEQKINSDDFLKKTIKKLKKHQSPPIMQGFGIYKRNQIKSILRNGVNGIICGSCIIKIIEKNLDDTYQMMKKIKKIIIMFKKETKNI</sequence>
<proteinExistence type="inferred from homology"/>
<evidence type="ECO:0000256" key="6">
    <source>
        <dbReference type="ARBA" id="ARBA00023141"/>
    </source>
</evidence>
<protein>
    <recommendedName>
        <fullName evidence="9">Tryptophan synthase alpha chain</fullName>
        <ecNumber evidence="9">4.2.1.20</ecNumber>
    </recommendedName>
</protein>
<dbReference type="InterPro" id="IPR013785">
    <property type="entry name" value="Aldolase_TIM"/>
</dbReference>
<evidence type="ECO:0000256" key="9">
    <source>
        <dbReference type="HAMAP-Rule" id="MF_00131"/>
    </source>
</evidence>
<evidence type="ECO:0000256" key="5">
    <source>
        <dbReference type="ARBA" id="ARBA00022822"/>
    </source>
</evidence>
<dbReference type="Gene3D" id="3.20.20.70">
    <property type="entry name" value="Aldolase class I"/>
    <property type="match status" value="1"/>
</dbReference>
<dbReference type="EMBL" id="LR025085">
    <property type="protein sequence ID" value="VAX76513.1"/>
    <property type="molecule type" value="Genomic_DNA"/>
</dbReference>
<dbReference type="PANTHER" id="PTHR43406:SF1">
    <property type="entry name" value="TRYPTOPHAN SYNTHASE ALPHA CHAIN, CHLOROPLASTIC"/>
    <property type="match status" value="1"/>
</dbReference>
<dbReference type="FunFam" id="3.20.20.70:FF:000037">
    <property type="entry name" value="Tryptophan synthase alpha chain"/>
    <property type="match status" value="1"/>
</dbReference>
<dbReference type="EC" id="4.2.1.20" evidence="9"/>
<name>A0A3B1DW47_9GAMM</name>
<comment type="catalytic activity">
    <reaction evidence="8 9">
        <text>(1S,2R)-1-C-(indol-3-yl)glycerol 3-phosphate + L-serine = D-glyceraldehyde 3-phosphate + L-tryptophan + H2O</text>
        <dbReference type="Rhea" id="RHEA:10532"/>
        <dbReference type="ChEBI" id="CHEBI:15377"/>
        <dbReference type="ChEBI" id="CHEBI:33384"/>
        <dbReference type="ChEBI" id="CHEBI:57912"/>
        <dbReference type="ChEBI" id="CHEBI:58866"/>
        <dbReference type="ChEBI" id="CHEBI:59776"/>
        <dbReference type="EC" id="4.2.1.20"/>
    </reaction>
</comment>
<dbReference type="STRING" id="1921549.GCA_900128825_00181"/>
<dbReference type="OrthoDB" id="9804578at2"/>
<comment type="pathway">
    <text evidence="2 9">Amino-acid biosynthesis; L-tryptophan biosynthesis; L-tryptophan from chorismate: step 5/5.</text>
</comment>
<dbReference type="NCBIfam" id="TIGR00262">
    <property type="entry name" value="trpA"/>
    <property type="match status" value="1"/>
</dbReference>
<gene>
    <name evidence="9 11" type="primary">trpA</name>
    <name evidence="11" type="ORF">BUCINSTRO3249_0182</name>
</gene>
<dbReference type="Pfam" id="PF00290">
    <property type="entry name" value="Trp_syntA"/>
    <property type="match status" value="1"/>
</dbReference>
<dbReference type="InterPro" id="IPR011060">
    <property type="entry name" value="RibuloseP-bd_barrel"/>
</dbReference>
<dbReference type="Proteomes" id="UP000271849">
    <property type="component" value="Chromosome"/>
</dbReference>
<evidence type="ECO:0000256" key="10">
    <source>
        <dbReference type="RuleBase" id="RU003662"/>
    </source>
</evidence>
<dbReference type="InterPro" id="IPR002028">
    <property type="entry name" value="Trp_synthase_suA"/>
</dbReference>
<dbReference type="PANTHER" id="PTHR43406">
    <property type="entry name" value="TRYPTOPHAN SYNTHASE, ALPHA CHAIN"/>
    <property type="match status" value="1"/>
</dbReference>
<comment type="function">
    <text evidence="1 9">The alpha subunit is responsible for the aldol cleavage of indoleglycerol phosphate to indole and glyceraldehyde 3-phosphate.</text>
</comment>
<keyword evidence="4 9" id="KW-0028">Amino-acid biosynthesis</keyword>
<dbReference type="SUPFAM" id="SSF51366">
    <property type="entry name" value="Ribulose-phoshate binding barrel"/>
    <property type="match status" value="1"/>
</dbReference>
<dbReference type="GO" id="GO:0004834">
    <property type="term" value="F:tryptophan synthase activity"/>
    <property type="evidence" value="ECO:0007669"/>
    <property type="project" value="UniProtKB-UniRule"/>
</dbReference>
<keyword evidence="5 9" id="KW-0822">Tryptophan biosynthesis</keyword>
<evidence type="ECO:0000256" key="3">
    <source>
        <dbReference type="ARBA" id="ARBA00011270"/>
    </source>
</evidence>
<accession>A0A3B1DW47</accession>
<reference evidence="12" key="1">
    <citation type="submission" date="2018-09" db="EMBL/GenBank/DDBJ databases">
        <authorList>
            <person name="Manzano-Marin A."/>
            <person name="Manzano-Marin A."/>
        </authorList>
    </citation>
    <scope>NUCLEOTIDE SEQUENCE [LARGE SCALE GENOMIC DNA]</scope>
    <source>
        <strain evidence="12">BuCistrobi</strain>
    </source>
</reference>
<dbReference type="UniPathway" id="UPA00035">
    <property type="reaction ID" value="UER00044"/>
</dbReference>
<dbReference type="RefSeq" id="WP_158349062.1">
    <property type="nucleotide sequence ID" value="NZ_LR025085.1"/>
</dbReference>
<evidence type="ECO:0000313" key="12">
    <source>
        <dbReference type="Proteomes" id="UP000271849"/>
    </source>
</evidence>
<evidence type="ECO:0000256" key="1">
    <source>
        <dbReference type="ARBA" id="ARBA00003365"/>
    </source>
</evidence>
<feature type="active site" description="Proton acceptor" evidence="9">
    <location>
        <position position="50"/>
    </location>
</feature>
<dbReference type="CDD" id="cd04724">
    <property type="entry name" value="Tryptophan_synthase_alpha"/>
    <property type="match status" value="1"/>
</dbReference>
<evidence type="ECO:0000256" key="4">
    <source>
        <dbReference type="ARBA" id="ARBA00022605"/>
    </source>
</evidence>
<evidence type="ECO:0000256" key="2">
    <source>
        <dbReference type="ARBA" id="ARBA00004733"/>
    </source>
</evidence>
<comment type="subunit">
    <text evidence="3 9">Tetramer of two alpha and two beta chains.</text>
</comment>
<dbReference type="AlphaFoldDB" id="A0A3B1DW47"/>
<dbReference type="HAMAP" id="MF_00131">
    <property type="entry name" value="Trp_synth_alpha"/>
    <property type="match status" value="1"/>
</dbReference>
<organism evidence="11 12">
    <name type="scientific">Buchnera aphidicola</name>
    <name type="common">Cinara strobi</name>
    <dbReference type="NCBI Taxonomy" id="1921549"/>
    <lineage>
        <taxon>Bacteria</taxon>
        <taxon>Pseudomonadati</taxon>
        <taxon>Pseudomonadota</taxon>
        <taxon>Gammaproteobacteria</taxon>
        <taxon>Enterobacterales</taxon>
        <taxon>Erwiniaceae</taxon>
        <taxon>Buchnera</taxon>
    </lineage>
</organism>